<evidence type="ECO:0000256" key="4">
    <source>
        <dbReference type="PIRSR" id="PIRSR005902-1"/>
    </source>
</evidence>
<dbReference type="AlphaFoldDB" id="A0A6N4DWY3"/>
<dbReference type="PANTHER" id="PTHR46124">
    <property type="entry name" value="D-AMINOACYL-TRNA DEACYLASE"/>
    <property type="match status" value="1"/>
</dbReference>
<name>A0A6N4DWY3_9GAMM</name>
<proteinExistence type="inferred from homology"/>
<dbReference type="EMBL" id="PQCO01000174">
    <property type="protein sequence ID" value="PUE02741.1"/>
    <property type="molecule type" value="Genomic_DNA"/>
</dbReference>
<evidence type="ECO:0000256" key="2">
    <source>
        <dbReference type="ARBA" id="ARBA00022723"/>
    </source>
</evidence>
<dbReference type="Proteomes" id="UP000250928">
    <property type="component" value="Unassembled WGS sequence"/>
</dbReference>
<dbReference type="PANTHER" id="PTHR46124:SF3">
    <property type="entry name" value="HYDROLASE"/>
    <property type="match status" value="1"/>
</dbReference>
<evidence type="ECO:0000256" key="3">
    <source>
        <dbReference type="ARBA" id="ARBA00022801"/>
    </source>
</evidence>
<feature type="binding site" evidence="4">
    <location>
        <position position="104"/>
    </location>
    <ligand>
        <name>a divalent metal cation</name>
        <dbReference type="ChEBI" id="CHEBI:60240"/>
        <label>1</label>
    </ligand>
</feature>
<comment type="caution">
    <text evidence="5">The sequence shown here is derived from an EMBL/GenBank/DDBJ whole genome shotgun (WGS) entry which is preliminary data.</text>
</comment>
<dbReference type="GO" id="GO:0005829">
    <property type="term" value="C:cytosol"/>
    <property type="evidence" value="ECO:0007669"/>
    <property type="project" value="TreeGrafter"/>
</dbReference>
<evidence type="ECO:0000313" key="5">
    <source>
        <dbReference type="EMBL" id="PUE02741.1"/>
    </source>
</evidence>
<feature type="binding site" evidence="4">
    <location>
        <position position="20"/>
    </location>
    <ligand>
        <name>a divalent metal cation</name>
        <dbReference type="ChEBI" id="CHEBI:60240"/>
        <label>1</label>
    </ligand>
</feature>
<dbReference type="Pfam" id="PF01026">
    <property type="entry name" value="TatD_DNase"/>
    <property type="match status" value="1"/>
</dbReference>
<protein>
    <submittedName>
        <fullName evidence="5">DNAase</fullName>
    </submittedName>
</protein>
<keyword evidence="3" id="KW-0378">Hydrolase</keyword>
<dbReference type="PROSITE" id="PS01137">
    <property type="entry name" value="TATD_1"/>
    <property type="match status" value="1"/>
</dbReference>
<comment type="similarity">
    <text evidence="1">Belongs to the metallo-dependent hydrolases superfamily. TatD-type hydrolase family.</text>
</comment>
<dbReference type="PIRSF" id="PIRSF005902">
    <property type="entry name" value="DNase_TatD"/>
    <property type="match status" value="1"/>
</dbReference>
<keyword evidence="2 4" id="KW-0479">Metal-binding</keyword>
<feature type="binding site" evidence="4">
    <location>
        <position position="213"/>
    </location>
    <ligand>
        <name>a divalent metal cation</name>
        <dbReference type="ChEBI" id="CHEBI:60240"/>
        <label>1</label>
    </ligand>
</feature>
<dbReference type="InterPro" id="IPR032466">
    <property type="entry name" value="Metal_Hydrolase"/>
</dbReference>
<reference evidence="5 6" key="1">
    <citation type="submission" date="2018-01" db="EMBL/GenBank/DDBJ databases">
        <title>Novel co-symbiosis in the lucinid bivalve Phacoides pectinatus.</title>
        <authorList>
            <person name="Lim S.J."/>
            <person name="Davis B.G."/>
            <person name="Gill D.E."/>
            <person name="Engel A.S."/>
            <person name="Anderson L.C."/>
            <person name="Campbell B.J."/>
        </authorList>
    </citation>
    <scope>NUCLEOTIDE SEQUENCE [LARGE SCALE GENOMIC DNA]</scope>
    <source>
        <strain evidence="5">N3_P5</strain>
    </source>
</reference>
<dbReference type="InterPro" id="IPR001130">
    <property type="entry name" value="TatD-like"/>
</dbReference>
<dbReference type="FunFam" id="3.20.20.140:FF:000005">
    <property type="entry name" value="TatD family hydrolase"/>
    <property type="match status" value="1"/>
</dbReference>
<dbReference type="GO" id="GO:0046872">
    <property type="term" value="F:metal ion binding"/>
    <property type="evidence" value="ECO:0007669"/>
    <property type="project" value="UniProtKB-KW"/>
</dbReference>
<organism evidence="5 6">
    <name type="scientific">Candidatus Sedimenticola endophacoides</name>
    <dbReference type="NCBI Taxonomy" id="2548426"/>
    <lineage>
        <taxon>Bacteria</taxon>
        <taxon>Pseudomonadati</taxon>
        <taxon>Pseudomonadota</taxon>
        <taxon>Gammaproteobacteria</taxon>
        <taxon>Chromatiales</taxon>
        <taxon>Sedimenticolaceae</taxon>
        <taxon>Sedimenticola</taxon>
    </lineage>
</organism>
<feature type="binding site" evidence="4">
    <location>
        <position position="18"/>
    </location>
    <ligand>
        <name>a divalent metal cation</name>
        <dbReference type="ChEBI" id="CHEBI:60240"/>
        <label>1</label>
    </ligand>
</feature>
<dbReference type="Gene3D" id="3.20.20.140">
    <property type="entry name" value="Metal-dependent hydrolases"/>
    <property type="match status" value="1"/>
</dbReference>
<sequence>MTDTQRPASDRTRLIDSHCHLDDTRFDHDRDAVLVRARAAGVTTQIVPAIQRAWWPRLAALCATHPGLHPAYGLHPMFTDCHHPDDLAELERWLRHEPAVALGECGLDFYIEQPDKAVQRALFEGQLEIAAAHRLPVIIHARRSLEEVIAALRRHPGLRGVLHSFSGSAEQARRLLDLGFSLGFGGPVTYPRATRLRRLVSELPLEAILIESDAPDQPDIGHHGQRNEPARLAILVDTLSRLRGEPPAVIAAATADNARRLFGLPREGGLTQER</sequence>
<accession>A0A6N4DWY3</accession>
<evidence type="ECO:0000313" key="6">
    <source>
        <dbReference type="Proteomes" id="UP000250928"/>
    </source>
</evidence>
<dbReference type="InterPro" id="IPR018228">
    <property type="entry name" value="DNase_TatD-rel_CS"/>
</dbReference>
<gene>
    <name evidence="5" type="ORF">C3L24_05520</name>
</gene>
<dbReference type="GO" id="GO:0016788">
    <property type="term" value="F:hydrolase activity, acting on ester bonds"/>
    <property type="evidence" value="ECO:0007669"/>
    <property type="project" value="InterPro"/>
</dbReference>
<dbReference type="CDD" id="cd01310">
    <property type="entry name" value="TatD_DNAse"/>
    <property type="match status" value="1"/>
</dbReference>
<evidence type="ECO:0000256" key="1">
    <source>
        <dbReference type="ARBA" id="ARBA00009275"/>
    </source>
</evidence>
<feature type="binding site" evidence="4">
    <location>
        <position position="163"/>
    </location>
    <ligand>
        <name>a divalent metal cation</name>
        <dbReference type="ChEBI" id="CHEBI:60240"/>
        <label>2</label>
    </ligand>
</feature>
<dbReference type="SUPFAM" id="SSF51556">
    <property type="entry name" value="Metallo-dependent hydrolases"/>
    <property type="match status" value="1"/>
</dbReference>
<feature type="binding site" evidence="4">
    <location>
        <position position="140"/>
    </location>
    <ligand>
        <name>a divalent metal cation</name>
        <dbReference type="ChEBI" id="CHEBI:60240"/>
        <label>2</label>
    </ligand>
</feature>